<dbReference type="InterPro" id="IPR039424">
    <property type="entry name" value="SBP_5"/>
</dbReference>
<evidence type="ECO:0000256" key="1">
    <source>
        <dbReference type="ARBA" id="ARBA00004193"/>
    </source>
</evidence>
<dbReference type="PANTHER" id="PTHR30290:SF10">
    <property type="entry name" value="PERIPLASMIC OLIGOPEPTIDE-BINDING PROTEIN-RELATED"/>
    <property type="match status" value="1"/>
</dbReference>
<name>A0AAU8PDR2_DESK7</name>
<sequence>MLRRYLLLVVILGGLILAGCGKQEPGTTTGNQAGKNADRILVIGSRDPIRTLDDGFLLVEKTHIAETLLRMSEDYRLEPLLAAGWKQVDANTWEFTLRDGVKFHDGSALTAAAVVQALERALGNNPRSKDLTKIASLNAADEKTLRVVTAKPNMLLPEALAGADFCVLSPASYNDRGELVRPIGTGPFRFASWDQATGQVTVERNPDYWGPAAGLDKMVFRPIPDANTRALALEKGEIDFTFDLPYGEIARLQKVPGVRVELYSEPRIYRLEMNMSRAPFSDFKVREALNYAIDRAGIVKSVLHGCGDATIGPFMHDTPWCNRDVEYMYRYDPEKARSLFDEAGWVDKDGDGIREKNGRPFAITIMTWASRPGMPPMAEALQAQFREVGIKAQVQILEYGAIYDRVKQGDWDMVLASFQTSDPHRYLASVYGSKGSQNVAKYKNKLVDSLIDEAAATADPDKRYGIYREIQTIVTKDTPVINIACYRMAVGMRDYVKGFKFNPNAHDLHTNPEITVEKRP</sequence>
<reference evidence="7" key="1">
    <citation type="submission" date="2011-05" db="EMBL/GenBank/DDBJ databases">
        <title>Complete sequence of Desulfotomaculum kuznetsovii DSM 6115.</title>
        <authorList>
            <person name="Lucas S."/>
            <person name="Han J."/>
            <person name="Lapidus A."/>
            <person name="Cheng J.-F."/>
            <person name="Goodwin L."/>
            <person name="Pitluck S."/>
            <person name="Peters L."/>
            <person name="Mikhailova N."/>
            <person name="Lu M."/>
            <person name="Saunders E."/>
            <person name="Han C."/>
            <person name="Tapia R."/>
            <person name="Land M."/>
            <person name="Hauser L."/>
            <person name="Kyrpides N."/>
            <person name="Ivanova N."/>
            <person name="Pagani I."/>
            <person name="Nazina T."/>
            <person name="Ivanova A."/>
            <person name="Parshina S."/>
            <person name="Kuever J."/>
            <person name="Muyzer G."/>
            <person name="Plugge C."/>
            <person name="Stams A."/>
            <person name="Woyke T."/>
        </authorList>
    </citation>
    <scope>NUCLEOTIDE SEQUENCE [LARGE SCALE GENOMIC DNA]</scope>
    <source>
        <strain evidence="7">DSM 6115 / VKM B-1805 / 17</strain>
    </source>
</reference>
<keyword evidence="3" id="KW-0813">Transport</keyword>
<gene>
    <name evidence="6" type="ordered locus">Desku_2005</name>
</gene>
<dbReference type="GO" id="GO:0043190">
    <property type="term" value="C:ATP-binding cassette (ABC) transporter complex"/>
    <property type="evidence" value="ECO:0007669"/>
    <property type="project" value="InterPro"/>
</dbReference>
<comment type="subcellular location">
    <subcellularLocation>
        <location evidence="1">Cell membrane</location>
        <topology evidence="1">Lipid-anchor</topology>
    </subcellularLocation>
</comment>
<dbReference type="CDD" id="cd08490">
    <property type="entry name" value="PBP2_NikA_DppA_OppA_like_3"/>
    <property type="match status" value="1"/>
</dbReference>
<evidence type="ECO:0000313" key="6">
    <source>
        <dbReference type="EMBL" id="AEG15561.1"/>
    </source>
</evidence>
<dbReference type="PANTHER" id="PTHR30290">
    <property type="entry name" value="PERIPLASMIC BINDING COMPONENT OF ABC TRANSPORTER"/>
    <property type="match status" value="1"/>
</dbReference>
<feature type="domain" description="Solute-binding protein family 5" evidence="5">
    <location>
        <begin position="77"/>
        <end position="437"/>
    </location>
</feature>
<dbReference type="GO" id="GO:0042597">
    <property type="term" value="C:periplasmic space"/>
    <property type="evidence" value="ECO:0007669"/>
    <property type="project" value="UniProtKB-ARBA"/>
</dbReference>
<comment type="similarity">
    <text evidence="2">Belongs to the bacterial solute-binding protein 5 family.</text>
</comment>
<keyword evidence="4" id="KW-0732">Signal</keyword>
<protein>
    <submittedName>
        <fullName evidence="6">ABC-type transporter, periplasmic subunit</fullName>
    </submittedName>
</protein>
<proteinExistence type="inferred from homology"/>
<evidence type="ECO:0000256" key="4">
    <source>
        <dbReference type="ARBA" id="ARBA00022729"/>
    </source>
</evidence>
<evidence type="ECO:0000313" key="7">
    <source>
        <dbReference type="Proteomes" id="UP000009229"/>
    </source>
</evidence>
<dbReference type="PROSITE" id="PS01040">
    <property type="entry name" value="SBP_BACTERIAL_5"/>
    <property type="match status" value="1"/>
</dbReference>
<dbReference type="InterPro" id="IPR023765">
    <property type="entry name" value="SBP_5_CS"/>
</dbReference>
<accession>A0AAU8PDR2</accession>
<evidence type="ECO:0000259" key="5">
    <source>
        <dbReference type="Pfam" id="PF00496"/>
    </source>
</evidence>
<dbReference type="PIRSF" id="PIRSF002741">
    <property type="entry name" value="MppA"/>
    <property type="match status" value="1"/>
</dbReference>
<dbReference type="PROSITE" id="PS51257">
    <property type="entry name" value="PROKAR_LIPOPROTEIN"/>
    <property type="match status" value="1"/>
</dbReference>
<dbReference type="EMBL" id="CP002770">
    <property type="protein sequence ID" value="AEG15561.1"/>
    <property type="molecule type" value="Genomic_DNA"/>
</dbReference>
<dbReference type="InterPro" id="IPR030678">
    <property type="entry name" value="Peptide/Ni-bd"/>
</dbReference>
<dbReference type="GO" id="GO:1904680">
    <property type="term" value="F:peptide transmembrane transporter activity"/>
    <property type="evidence" value="ECO:0007669"/>
    <property type="project" value="TreeGrafter"/>
</dbReference>
<evidence type="ECO:0000256" key="2">
    <source>
        <dbReference type="ARBA" id="ARBA00005695"/>
    </source>
</evidence>
<dbReference type="SUPFAM" id="SSF53850">
    <property type="entry name" value="Periplasmic binding protein-like II"/>
    <property type="match status" value="1"/>
</dbReference>
<dbReference type="GO" id="GO:0015833">
    <property type="term" value="P:peptide transport"/>
    <property type="evidence" value="ECO:0007669"/>
    <property type="project" value="TreeGrafter"/>
</dbReference>
<dbReference type="AlphaFoldDB" id="A0AAU8PDR2"/>
<dbReference type="Proteomes" id="UP000009229">
    <property type="component" value="Chromosome"/>
</dbReference>
<dbReference type="FunFam" id="3.10.105.10:FF:000006">
    <property type="entry name" value="Peptide ABC transporter substrate-binding protein"/>
    <property type="match status" value="1"/>
</dbReference>
<dbReference type="InterPro" id="IPR000914">
    <property type="entry name" value="SBP_5_dom"/>
</dbReference>
<dbReference type="Pfam" id="PF00496">
    <property type="entry name" value="SBP_bac_5"/>
    <property type="match status" value="1"/>
</dbReference>
<organism evidence="6 7">
    <name type="scientific">Desulfofundulus kuznetsovii (strain DSM 6115 / VKM B-1805 / 17)</name>
    <name type="common">Desulfotomaculum kuznetsovii</name>
    <dbReference type="NCBI Taxonomy" id="760568"/>
    <lineage>
        <taxon>Bacteria</taxon>
        <taxon>Bacillati</taxon>
        <taxon>Bacillota</taxon>
        <taxon>Clostridia</taxon>
        <taxon>Eubacteriales</taxon>
        <taxon>Peptococcaceae</taxon>
        <taxon>Desulfofundulus</taxon>
    </lineage>
</organism>
<dbReference type="KEGG" id="dku:Desku_2005"/>
<keyword evidence="7" id="KW-1185">Reference proteome</keyword>
<evidence type="ECO:0000256" key="3">
    <source>
        <dbReference type="ARBA" id="ARBA00022448"/>
    </source>
</evidence>
<dbReference type="Gene3D" id="3.40.190.10">
    <property type="entry name" value="Periplasmic binding protein-like II"/>
    <property type="match status" value="1"/>
</dbReference>
<dbReference type="Gene3D" id="3.10.105.10">
    <property type="entry name" value="Dipeptide-binding Protein, Domain 3"/>
    <property type="match status" value="1"/>
</dbReference>